<dbReference type="Proteomes" id="UP000469558">
    <property type="component" value="Unassembled WGS sequence"/>
</dbReference>
<feature type="transmembrane region" description="Helical" evidence="5">
    <location>
        <begin position="30"/>
        <end position="49"/>
    </location>
</feature>
<dbReference type="PANTHER" id="PTHR23502">
    <property type="entry name" value="MAJOR FACILITATOR SUPERFAMILY"/>
    <property type="match status" value="1"/>
</dbReference>
<comment type="caution">
    <text evidence="6">The sequence shown here is derived from an EMBL/GenBank/DDBJ whole genome shotgun (WGS) entry which is preliminary data.</text>
</comment>
<keyword evidence="4 5" id="KW-0472">Membrane</keyword>
<evidence type="ECO:0000256" key="4">
    <source>
        <dbReference type="ARBA" id="ARBA00023136"/>
    </source>
</evidence>
<reference evidence="6 7" key="1">
    <citation type="submission" date="2018-05" db="EMBL/GenBank/DDBJ databases">
        <title>Genome sequencing and assembly of the regulated plant pathogen Lachnellula willkommii and related sister species for the development of diagnostic species identification markers.</title>
        <authorList>
            <person name="Giroux E."/>
            <person name="Bilodeau G."/>
        </authorList>
    </citation>
    <scope>NUCLEOTIDE SEQUENCE [LARGE SCALE GENOMIC DNA]</scope>
    <source>
        <strain evidence="6 7">CBS 268.59</strain>
    </source>
</reference>
<evidence type="ECO:0000256" key="3">
    <source>
        <dbReference type="ARBA" id="ARBA00022989"/>
    </source>
</evidence>
<evidence type="ECO:0000256" key="1">
    <source>
        <dbReference type="ARBA" id="ARBA00004141"/>
    </source>
</evidence>
<evidence type="ECO:0000256" key="2">
    <source>
        <dbReference type="ARBA" id="ARBA00022692"/>
    </source>
</evidence>
<dbReference type="GO" id="GO:0022857">
    <property type="term" value="F:transmembrane transporter activity"/>
    <property type="evidence" value="ECO:0007669"/>
    <property type="project" value="TreeGrafter"/>
</dbReference>
<comment type="subcellular location">
    <subcellularLocation>
        <location evidence="1">Membrane</location>
        <topology evidence="1">Multi-pass membrane protein</topology>
    </subcellularLocation>
</comment>
<keyword evidence="7" id="KW-1185">Reference proteome</keyword>
<organism evidence="6 7">
    <name type="scientific">Lachnellula suecica</name>
    <dbReference type="NCBI Taxonomy" id="602035"/>
    <lineage>
        <taxon>Eukaryota</taxon>
        <taxon>Fungi</taxon>
        <taxon>Dikarya</taxon>
        <taxon>Ascomycota</taxon>
        <taxon>Pezizomycotina</taxon>
        <taxon>Leotiomycetes</taxon>
        <taxon>Helotiales</taxon>
        <taxon>Lachnaceae</taxon>
        <taxon>Lachnellula</taxon>
    </lineage>
</organism>
<sequence length="108" mass="11672">MGVIAASNSIGVQLSVSYCIDSYKDLSGEAMVTVIIIRNTMSFAVGYGITPWVTDMGYQNAFILAAFAGLAQVCTFLAVVTWGKSWRSGTKARYYRFVKESEGLGVGH</sequence>
<dbReference type="PANTHER" id="PTHR23502:SF30">
    <property type="entry name" value="TRANSPORTER, PUTATIVE (AFU_ORTHOLOGUE AFUA_8G04702)-RELATED"/>
    <property type="match status" value="1"/>
</dbReference>
<feature type="transmembrane region" description="Helical" evidence="5">
    <location>
        <begin position="61"/>
        <end position="83"/>
    </location>
</feature>
<dbReference type="GO" id="GO:0005886">
    <property type="term" value="C:plasma membrane"/>
    <property type="evidence" value="ECO:0007669"/>
    <property type="project" value="TreeGrafter"/>
</dbReference>
<evidence type="ECO:0000313" key="7">
    <source>
        <dbReference type="Proteomes" id="UP000469558"/>
    </source>
</evidence>
<gene>
    <name evidence="6" type="ORF">LSUE1_G006163</name>
</gene>
<name>A0A8T9BYS5_9HELO</name>
<evidence type="ECO:0000256" key="5">
    <source>
        <dbReference type="SAM" id="Phobius"/>
    </source>
</evidence>
<dbReference type="EMBL" id="QGMK01001324">
    <property type="protein sequence ID" value="TVY71171.1"/>
    <property type="molecule type" value="Genomic_DNA"/>
</dbReference>
<dbReference type="AlphaFoldDB" id="A0A8T9BYS5"/>
<dbReference type="OrthoDB" id="5215911at2759"/>
<protein>
    <submittedName>
        <fullName evidence="6">Uncharacterized protein</fullName>
    </submittedName>
</protein>
<evidence type="ECO:0000313" key="6">
    <source>
        <dbReference type="EMBL" id="TVY71171.1"/>
    </source>
</evidence>
<keyword evidence="2 5" id="KW-0812">Transmembrane</keyword>
<keyword evidence="3 5" id="KW-1133">Transmembrane helix</keyword>
<accession>A0A8T9BYS5</accession>
<proteinExistence type="predicted"/>